<sequence length="116" mass="12628">VAERTTARSAVGVASALAVFGFFATLLTLAAFHSVVVSGQFEFDRLQQRLEDGHERSQVLRVEVARLESPGRILEVAGGRLGLVYPERIFLYSVVPGDPLTVLPAPVGDPFSRSYR</sequence>
<reference evidence="2" key="1">
    <citation type="submission" date="2018-05" db="EMBL/GenBank/DDBJ databases">
        <authorList>
            <person name="Lanie J.A."/>
            <person name="Ng W.-L."/>
            <person name="Kazmierczak K.M."/>
            <person name="Andrzejewski T.M."/>
            <person name="Davidsen T.M."/>
            <person name="Wayne K.J."/>
            <person name="Tettelin H."/>
            <person name="Glass J.I."/>
            <person name="Rusch D."/>
            <person name="Podicherti R."/>
            <person name="Tsui H.-C.T."/>
            <person name="Winkler M.E."/>
        </authorList>
    </citation>
    <scope>NUCLEOTIDE SEQUENCE</scope>
</reference>
<feature type="non-terminal residue" evidence="2">
    <location>
        <position position="1"/>
    </location>
</feature>
<name>A0A382D3N9_9ZZZZ</name>
<proteinExistence type="predicted"/>
<keyword evidence="1" id="KW-1133">Transmembrane helix</keyword>
<evidence type="ECO:0008006" key="3">
    <source>
        <dbReference type="Google" id="ProtNLM"/>
    </source>
</evidence>
<keyword evidence="1" id="KW-0812">Transmembrane</keyword>
<gene>
    <name evidence="2" type="ORF">METZ01_LOCUS185037</name>
</gene>
<dbReference type="EMBL" id="UINC01037138">
    <property type="protein sequence ID" value="SVB32183.1"/>
    <property type="molecule type" value="Genomic_DNA"/>
</dbReference>
<accession>A0A382D3N9</accession>
<dbReference type="AlphaFoldDB" id="A0A382D3N9"/>
<keyword evidence="1" id="KW-0472">Membrane</keyword>
<feature type="transmembrane region" description="Helical" evidence="1">
    <location>
        <begin position="12"/>
        <end position="37"/>
    </location>
</feature>
<protein>
    <recommendedName>
        <fullName evidence="3">Cell division protein FtsL</fullName>
    </recommendedName>
</protein>
<evidence type="ECO:0000313" key="2">
    <source>
        <dbReference type="EMBL" id="SVB32183.1"/>
    </source>
</evidence>
<evidence type="ECO:0000256" key="1">
    <source>
        <dbReference type="SAM" id="Phobius"/>
    </source>
</evidence>
<organism evidence="2">
    <name type="scientific">marine metagenome</name>
    <dbReference type="NCBI Taxonomy" id="408172"/>
    <lineage>
        <taxon>unclassified sequences</taxon>
        <taxon>metagenomes</taxon>
        <taxon>ecological metagenomes</taxon>
    </lineage>
</organism>